<evidence type="ECO:0000313" key="2">
    <source>
        <dbReference type="Proteomes" id="UP001549097"/>
    </source>
</evidence>
<dbReference type="EMBL" id="JBEPMP010000001">
    <property type="protein sequence ID" value="MET3728113.1"/>
    <property type="molecule type" value="Genomic_DNA"/>
</dbReference>
<evidence type="ECO:0000313" key="1">
    <source>
        <dbReference type="EMBL" id="MET3728113.1"/>
    </source>
</evidence>
<keyword evidence="2" id="KW-1185">Reference proteome</keyword>
<dbReference type="SUPFAM" id="SSF51735">
    <property type="entry name" value="NAD(P)-binding Rossmann-fold domains"/>
    <property type="match status" value="1"/>
</dbReference>
<organism evidence="1 2">
    <name type="scientific">Fictibacillus halophilus</name>
    <dbReference type="NCBI Taxonomy" id="1610490"/>
    <lineage>
        <taxon>Bacteria</taxon>
        <taxon>Bacillati</taxon>
        <taxon>Bacillota</taxon>
        <taxon>Bacilli</taxon>
        <taxon>Bacillales</taxon>
        <taxon>Fictibacillaceae</taxon>
        <taxon>Fictibacillus</taxon>
    </lineage>
</organism>
<gene>
    <name evidence="1" type="ORF">ABID52_001694</name>
</gene>
<dbReference type="InterPro" id="IPR036291">
    <property type="entry name" value="NAD(P)-bd_dom_sf"/>
</dbReference>
<dbReference type="Gene3D" id="3.40.50.720">
    <property type="entry name" value="NAD(P)-binding Rossmann-like Domain"/>
    <property type="match status" value="1"/>
</dbReference>
<comment type="caution">
    <text evidence="1">The sequence shown here is derived from an EMBL/GenBank/DDBJ whole genome shotgun (WGS) entry which is preliminary data.</text>
</comment>
<proteinExistence type="predicted"/>
<protein>
    <submittedName>
        <fullName evidence="1">Nucleoside-diphosphate-sugar epimerase</fullName>
    </submittedName>
</protein>
<name>A0ABV2LHQ5_9BACL</name>
<dbReference type="Proteomes" id="UP001549097">
    <property type="component" value="Unassembled WGS sequence"/>
</dbReference>
<reference evidence="1 2" key="1">
    <citation type="submission" date="2024-06" db="EMBL/GenBank/DDBJ databases">
        <title>Genomic Encyclopedia of Type Strains, Phase IV (KMG-IV): sequencing the most valuable type-strain genomes for metagenomic binning, comparative biology and taxonomic classification.</title>
        <authorList>
            <person name="Goeker M."/>
        </authorList>
    </citation>
    <scope>NUCLEOTIDE SEQUENCE [LARGE SCALE GENOMIC DNA]</scope>
    <source>
        <strain evidence="1 2">DSM 100124</strain>
    </source>
</reference>
<sequence>MLKTDIVDWVHPEDLVPWIHADNLAEIIYLVLSKGVCNQVYNAIDGNFPEEEFRVRLVNTLGKKLRVPNRLIERPIYSNTKIKELGYQPIKTFNQTVSNLEALVVSQL</sequence>
<accession>A0ABV2LHQ5</accession>